<keyword evidence="1" id="KW-1133">Transmembrane helix</keyword>
<dbReference type="Proteomes" id="UP000230779">
    <property type="component" value="Unassembled WGS sequence"/>
</dbReference>
<evidence type="ECO:0000313" key="2">
    <source>
        <dbReference type="EMBL" id="PIY96819.1"/>
    </source>
</evidence>
<dbReference type="EMBL" id="PFMD01000027">
    <property type="protein sequence ID" value="PIY96819.1"/>
    <property type="molecule type" value="Genomic_DNA"/>
</dbReference>
<dbReference type="SUPFAM" id="SSF82171">
    <property type="entry name" value="DPP6 N-terminal domain-like"/>
    <property type="match status" value="1"/>
</dbReference>
<proteinExistence type="predicted"/>
<comment type="caution">
    <text evidence="2">The sequence shown here is derived from an EMBL/GenBank/DDBJ whole genome shotgun (WGS) entry which is preliminary data.</text>
</comment>
<feature type="transmembrane region" description="Helical" evidence="1">
    <location>
        <begin position="12"/>
        <end position="31"/>
    </location>
</feature>
<keyword evidence="1" id="KW-0472">Membrane</keyword>
<keyword evidence="1" id="KW-0812">Transmembrane</keyword>
<reference evidence="2 3" key="1">
    <citation type="submission" date="2017-09" db="EMBL/GenBank/DDBJ databases">
        <title>Depth-based differentiation of microbial function through sediment-hosted aquifers and enrichment of novel symbionts in the deep terrestrial subsurface.</title>
        <authorList>
            <person name="Probst A.J."/>
            <person name="Ladd B."/>
            <person name="Jarett J.K."/>
            <person name="Geller-Mcgrath D.E."/>
            <person name="Sieber C.M."/>
            <person name="Emerson J.B."/>
            <person name="Anantharaman K."/>
            <person name="Thomas B.C."/>
            <person name="Malmstrom R."/>
            <person name="Stieglmeier M."/>
            <person name="Klingl A."/>
            <person name="Woyke T."/>
            <person name="Ryan C.M."/>
            <person name="Banfield J.F."/>
        </authorList>
    </citation>
    <scope>NUCLEOTIDE SEQUENCE [LARGE SCALE GENOMIC DNA]</scope>
    <source>
        <strain evidence="2">CG_4_10_14_0_8_um_filter_42_10</strain>
    </source>
</reference>
<protein>
    <recommendedName>
        <fullName evidence="4">Dipeptidylpeptidase IV N-terminal domain-containing protein</fullName>
    </recommendedName>
</protein>
<sequence>MKSLSSLKIVGLILGFIIVVMVLGYIIYAVFFRGEAKPSQLVNVNGVLVNASDLPLANENVNRPAANVNEGIGELPISRVAKGGDTLVSDVVDSSVAGVTITGANLRYYDKTTGQFYQISPDGKIKSLISDEIFPEVEKIAWSPDASQVVLTFPDGANILYDFSSKKQATLPKEMKEIEFSPAGTEIGFEYITDNPDNNFLGVSKPNGSEMKAVEDLGDQSENVAINWSPSNQVLATYRKGSSGESQEIFFIGLQGENLKSLDVEGRGFESNWDQSGDKLLYSTYDSTTNYNPELKFVDYGGNNTGRNTVNTGLKTWPSKCTIGASTAYCGVPSYLEKGSGIYPTIAKDIPDVFWKVDLRTGAKTKLANPVNQDGTSIYNASQVYLSPDESVLYFTDTNTGKLQSIKLK</sequence>
<evidence type="ECO:0008006" key="4">
    <source>
        <dbReference type="Google" id="ProtNLM"/>
    </source>
</evidence>
<evidence type="ECO:0000313" key="3">
    <source>
        <dbReference type="Proteomes" id="UP000230779"/>
    </source>
</evidence>
<dbReference type="Gene3D" id="2.120.10.30">
    <property type="entry name" value="TolB, C-terminal domain"/>
    <property type="match status" value="1"/>
</dbReference>
<name>A0A2M7RJ81_9BACT</name>
<gene>
    <name evidence="2" type="ORF">COY66_02735</name>
</gene>
<evidence type="ECO:0000256" key="1">
    <source>
        <dbReference type="SAM" id="Phobius"/>
    </source>
</evidence>
<dbReference type="InterPro" id="IPR011042">
    <property type="entry name" value="6-blade_b-propeller_TolB-like"/>
</dbReference>
<dbReference type="AlphaFoldDB" id="A0A2M7RJ81"/>
<organism evidence="2 3">
    <name type="scientific">Candidatus Kerfeldbacteria bacterium CG_4_10_14_0_8_um_filter_42_10</name>
    <dbReference type="NCBI Taxonomy" id="2014248"/>
    <lineage>
        <taxon>Bacteria</taxon>
        <taxon>Candidatus Kerfeldiibacteriota</taxon>
    </lineage>
</organism>
<accession>A0A2M7RJ81</accession>